<proteinExistence type="inferred from homology"/>
<keyword evidence="7" id="KW-0963">Cytoplasm</keyword>
<dbReference type="Pfam" id="PF13639">
    <property type="entry name" value="zf-RING_2"/>
    <property type="match status" value="1"/>
</dbReference>
<dbReference type="GO" id="GO:0008270">
    <property type="term" value="F:zinc ion binding"/>
    <property type="evidence" value="ECO:0007669"/>
    <property type="project" value="UniProtKB-KW"/>
</dbReference>
<dbReference type="GO" id="GO:0061630">
    <property type="term" value="F:ubiquitin protein ligase activity"/>
    <property type="evidence" value="ECO:0007669"/>
    <property type="project" value="UniProtKB-UniRule"/>
</dbReference>
<gene>
    <name evidence="18" type="ORF">BaOVIS_000640</name>
</gene>
<dbReference type="Pfam" id="PF23009">
    <property type="entry name" value="UBC_like"/>
    <property type="match status" value="1"/>
</dbReference>
<comment type="catalytic activity">
    <reaction evidence="1 15">
        <text>S-ubiquitinyl-[E2 ubiquitin-conjugating enzyme]-L-cysteine + [acceptor protein]-L-lysine = [E2 ubiquitin-conjugating enzyme]-L-cysteine + N(6)-ubiquitinyl-[acceptor protein]-L-lysine.</text>
        <dbReference type="EC" id="2.3.2.27"/>
    </reaction>
</comment>
<evidence type="ECO:0000313" key="18">
    <source>
        <dbReference type="EMBL" id="GFE52660.1"/>
    </source>
</evidence>
<keyword evidence="11 14" id="KW-0863">Zinc-finger</keyword>
<comment type="pathway">
    <text evidence="3 15">Protein modification; protein ubiquitination.</text>
</comment>
<evidence type="ECO:0000313" key="19">
    <source>
        <dbReference type="Proteomes" id="UP001057455"/>
    </source>
</evidence>
<dbReference type="GO" id="GO:0043023">
    <property type="term" value="F:ribosomal large subunit binding"/>
    <property type="evidence" value="ECO:0007669"/>
    <property type="project" value="TreeGrafter"/>
</dbReference>
<dbReference type="InterPro" id="IPR054476">
    <property type="entry name" value="Ltn1_N"/>
</dbReference>
<dbReference type="GO" id="GO:0005829">
    <property type="term" value="C:cytosol"/>
    <property type="evidence" value="ECO:0007669"/>
    <property type="project" value="UniProtKB-SubCell"/>
</dbReference>
<dbReference type="InterPro" id="IPR011989">
    <property type="entry name" value="ARM-like"/>
</dbReference>
<evidence type="ECO:0000259" key="17">
    <source>
        <dbReference type="PROSITE" id="PS50089"/>
    </source>
</evidence>
<dbReference type="EMBL" id="BLIY01000001">
    <property type="protein sequence ID" value="GFE52660.1"/>
    <property type="molecule type" value="Genomic_DNA"/>
</dbReference>
<dbReference type="SMART" id="SM01197">
    <property type="entry name" value="FANCL_C"/>
    <property type="match status" value="1"/>
</dbReference>
<dbReference type="InterPro" id="IPR016024">
    <property type="entry name" value="ARM-type_fold"/>
</dbReference>
<feature type="domain" description="RING-type" evidence="17">
    <location>
        <begin position="1693"/>
        <end position="1740"/>
    </location>
</feature>
<evidence type="ECO:0000256" key="4">
    <source>
        <dbReference type="ARBA" id="ARBA00007997"/>
    </source>
</evidence>
<dbReference type="GO" id="GO:1990116">
    <property type="term" value="P:ribosome-associated ubiquitin-dependent protein catabolic process"/>
    <property type="evidence" value="ECO:0007669"/>
    <property type="project" value="UniProtKB-UniRule"/>
</dbReference>
<dbReference type="InterPro" id="IPR013083">
    <property type="entry name" value="Znf_RING/FYVE/PHD"/>
</dbReference>
<keyword evidence="19" id="KW-1185">Reference proteome</keyword>
<evidence type="ECO:0000256" key="15">
    <source>
        <dbReference type="RuleBase" id="RU367090"/>
    </source>
</evidence>
<evidence type="ECO:0000256" key="8">
    <source>
        <dbReference type="ARBA" id="ARBA00022679"/>
    </source>
</evidence>
<dbReference type="SUPFAM" id="SSF57850">
    <property type="entry name" value="RING/U-box"/>
    <property type="match status" value="1"/>
</dbReference>
<dbReference type="Pfam" id="PF22958">
    <property type="entry name" value="Ltn1_1st"/>
    <property type="match status" value="1"/>
</dbReference>
<evidence type="ECO:0000256" key="6">
    <source>
        <dbReference type="ARBA" id="ARBA00017157"/>
    </source>
</evidence>
<evidence type="ECO:0000256" key="2">
    <source>
        <dbReference type="ARBA" id="ARBA00004514"/>
    </source>
</evidence>
<dbReference type="GO" id="GO:0072344">
    <property type="term" value="P:rescue of stalled ribosome"/>
    <property type="evidence" value="ECO:0007669"/>
    <property type="project" value="UniProtKB-UniRule"/>
</dbReference>
<evidence type="ECO:0000256" key="9">
    <source>
        <dbReference type="ARBA" id="ARBA00022723"/>
    </source>
</evidence>
<dbReference type="Proteomes" id="UP001057455">
    <property type="component" value="Unassembled WGS sequence"/>
</dbReference>
<dbReference type="PROSITE" id="PS50089">
    <property type="entry name" value="ZF_RING_2"/>
    <property type="match status" value="1"/>
</dbReference>
<dbReference type="OrthoDB" id="6108at2759"/>
<comment type="subcellular location">
    <subcellularLocation>
        <location evidence="2">Cytoplasm</location>
        <location evidence="2">Cytosol</location>
    </subcellularLocation>
</comment>
<organism evidence="18 19">
    <name type="scientific">Babesia ovis</name>
    <dbReference type="NCBI Taxonomy" id="5869"/>
    <lineage>
        <taxon>Eukaryota</taxon>
        <taxon>Sar</taxon>
        <taxon>Alveolata</taxon>
        <taxon>Apicomplexa</taxon>
        <taxon>Aconoidasida</taxon>
        <taxon>Piroplasmida</taxon>
        <taxon>Babesiidae</taxon>
        <taxon>Babesia</taxon>
    </lineage>
</organism>
<feature type="region of interest" description="Disordered" evidence="16">
    <location>
        <begin position="1373"/>
        <end position="1395"/>
    </location>
</feature>
<dbReference type="Gene3D" id="1.25.10.10">
    <property type="entry name" value="Leucine-rich Repeat Variant"/>
    <property type="match status" value="1"/>
</dbReference>
<dbReference type="InterPro" id="IPR039795">
    <property type="entry name" value="LTN1/Rkr1"/>
</dbReference>
<keyword evidence="12 15" id="KW-0833">Ubl conjugation pathway</keyword>
<dbReference type="CDD" id="cd16491">
    <property type="entry name" value="RING-CH-C4HC3_LTN1"/>
    <property type="match status" value="1"/>
</dbReference>
<dbReference type="GO" id="GO:1990112">
    <property type="term" value="C:RQC complex"/>
    <property type="evidence" value="ECO:0007669"/>
    <property type="project" value="UniProtKB-UniRule"/>
</dbReference>
<dbReference type="PANTHER" id="PTHR12389">
    <property type="entry name" value="ZINC FINGER PROTEIN 294"/>
    <property type="match status" value="1"/>
</dbReference>
<dbReference type="InterPro" id="IPR001841">
    <property type="entry name" value="Znf_RING"/>
</dbReference>
<keyword evidence="9 15" id="KW-0479">Metal-binding</keyword>
<protein>
    <recommendedName>
        <fullName evidence="6 15">E3 ubiquitin-protein ligase listerin</fullName>
        <ecNumber evidence="5 15">2.3.2.27</ecNumber>
    </recommendedName>
    <alternativeName>
        <fullName evidence="15">RING-type E3 ubiquitin transferase listerin</fullName>
    </alternativeName>
</protein>
<evidence type="ECO:0000256" key="12">
    <source>
        <dbReference type="ARBA" id="ARBA00022786"/>
    </source>
</evidence>
<evidence type="ECO:0000256" key="1">
    <source>
        <dbReference type="ARBA" id="ARBA00000900"/>
    </source>
</evidence>
<dbReference type="FunFam" id="3.30.40.10:FF:000038">
    <property type="entry name" value="E3 ubiquitin-protein ligase listerin"/>
    <property type="match status" value="1"/>
</dbReference>
<accession>A0A9W5T7I3</accession>
<dbReference type="EC" id="2.3.2.27" evidence="5 15"/>
<dbReference type="PANTHER" id="PTHR12389:SF0">
    <property type="entry name" value="E3 UBIQUITIN-PROTEIN LIGASE LISTERIN"/>
    <property type="match status" value="1"/>
</dbReference>
<evidence type="ECO:0000256" key="5">
    <source>
        <dbReference type="ARBA" id="ARBA00012483"/>
    </source>
</evidence>
<comment type="caution">
    <text evidence="18">The sequence shown here is derived from an EMBL/GenBank/DDBJ whole genome shotgun (WGS) entry which is preliminary data.</text>
</comment>
<evidence type="ECO:0000256" key="16">
    <source>
        <dbReference type="SAM" id="MobiDB-lite"/>
    </source>
</evidence>
<keyword evidence="10" id="KW-0677">Repeat</keyword>
<name>A0A9W5T7I3_BABOV</name>
<comment type="similarity">
    <text evidence="4 15">Belongs to the LTN1 family.</text>
</comment>
<comment type="function">
    <text evidence="15">E3 ubiquitin-protein ligase. Component of the ribosome quality control complex (RQC), a ribosome-associated complex that mediates ubiquitination and extraction of incompletely synthesized nascent chains for proteasomal degradation.</text>
</comment>
<evidence type="ECO:0000256" key="13">
    <source>
        <dbReference type="ARBA" id="ARBA00022833"/>
    </source>
</evidence>
<evidence type="ECO:0000256" key="14">
    <source>
        <dbReference type="PROSITE-ProRule" id="PRU00175"/>
    </source>
</evidence>
<dbReference type="Gene3D" id="3.30.40.10">
    <property type="entry name" value="Zinc/RING finger domain, C3HC4 (zinc finger)"/>
    <property type="match status" value="1"/>
</dbReference>
<evidence type="ECO:0000256" key="7">
    <source>
        <dbReference type="ARBA" id="ARBA00022490"/>
    </source>
</evidence>
<evidence type="ECO:0000256" key="10">
    <source>
        <dbReference type="ARBA" id="ARBA00022737"/>
    </source>
</evidence>
<dbReference type="InterPro" id="IPR039804">
    <property type="entry name" value="RING-CH-C4HC3_LTN1"/>
</dbReference>
<comment type="subunit">
    <text evidence="15">Component of the ribosome quality control complex (RQC).</text>
</comment>
<keyword evidence="8 15" id="KW-0808">Transferase</keyword>
<dbReference type="InterPro" id="IPR054478">
    <property type="entry name" value="LTN1_UBC"/>
</dbReference>
<reference evidence="18" key="1">
    <citation type="submission" date="2019-12" db="EMBL/GenBank/DDBJ databases">
        <title>Genome sequence of Babesia ovis.</title>
        <authorList>
            <person name="Yamagishi J."/>
            <person name="Sevinc F."/>
            <person name="Xuan X."/>
        </authorList>
    </citation>
    <scope>NUCLEOTIDE SEQUENCE</scope>
    <source>
        <strain evidence="18">Selcuk</strain>
    </source>
</reference>
<evidence type="ECO:0000256" key="11">
    <source>
        <dbReference type="ARBA" id="ARBA00022771"/>
    </source>
</evidence>
<sequence>MTRTNKKREERKVRASDFAMYQTAESRPTGLHHIFDAFRQDAENSAGSDYSAAMGGSTANGGTSQSEVLKALDKLTKKDTTTKQKALDQLIQTLDTVPNEVLDRLMPDFAHVFLRLAVVEPCRRIRSTLGEVLLKIASKLKKRMQAHMDTFITHWWVAIHDDAPEVAEAYLQAFNSLFGTTTPEELDRKTLRVLTHYIGTIVDTTFVMLKKDIEQYKRDWLDVFGKVCDNSATISEMHNRLICSVLRSLMKLVTYQKQFGSSSDAGVSVFINNGFVDIVAPLCRSGAIKQRFTNVCLLVEFVKVLQHEDINVAKRIFRIAKLRLSEPEDPRVTFHLIRLLCACSRYNSDCWSSEDLENYVPFIQGILERHKGDFNSQIELYSVFPCVVSYVPPGWLNSQVGLAAVFDVARFILTLMHEKLGANYDQSFGFDKKAFSQLGTSMLYCYYRILLLLNCTCEALVEHIFAPMLKLPSDTLPYAHHFLSHMPRIFTEFIEESAVLRTAGAYDVLLRKLGEMYQTNVSYVFMARVFASLANVGLDQDGQHDRIRSFAKGVQRQLEGHIMHNILPTAFHDFILAPSESTQSHIEDILDVVGDIDDVPHDLAILDAPRLFISYVYKDTRDFDRVYKVLCRILAHLPPVLVDPGKYYHDAGSILVVSLVALQHCDSESKAFEIAKLAFSTKYDQSNTVVATLLLKLIQECGRYSILSNMMLSWLADPDNFSSATFGSLFNMVNPECIQTENVVAYNMFHVLHKLFIKQPCRSYTLDPDLMVNDIVTLYLIGYYNQLDVSLEAFANFCLTLLPTWRKKSTFDDNQVTIFLQLLNKPQECTPGDVLGATGESNLCGMTVKAQLDDTIDSLVNTLLDIQRGPFTCTASISRALCVLRSISELDISTLYQRNAVLFSRLWLGNYETYVVPMVSVANNHAVGINTGSDATKHLQCLVDLFVTTFLYGKSTYGPFEELGTKLGGNPGLADLLAHSFVDTLKGLTYASNLQLNTQVASFRAYILNLHDPASLGSLLRQHYSSNHFMGNFVAAINSILDVPVTNIDAISTQIEICGKNDIVLLTNCLLELGQLIGDSVITTGNALKHPEDLEYISSQLEKLPQLVFDRVDVLRHPDAVSTCWLHYAIMGFSRSCMNALDAVSGDAYSIRSFVISWIMVVLHFCYDQTDGHMAIELFADVLQFGLSHALFPLEELRTCPTEYEFSKPSLSEYIQVLQALSQDIKAKIVTAHTENGHLESIDTHYLVCMLLNVIERLDLELGHHNMVPTSLQDAVTSTQAATYSFLCFLSKSKSCYIYAICCVSRLWHVRFLLDNIANHGGILCKMDLEQTGLYCKIPIKWIQTLIRDNVTIASAAYLNLSQLMFDLVQQQDTNQPGTDHDETEEEPPSTQSYETNIQRGRSAISIYLNVILGPYICKALFRTYDVLLASCEHQDLELCLTSWMSIFVMLHEITESKMFTLKNALVALFKARPLDAGGAMYDALVSHLTSSQPEVTPIDAWWLSGGMGLPEHTEEPILHVLLQTLMLCLENLPHQAERHRALVKALYYKVAKMFPEEVNHVWNVCKSTYVKKQIRDFTRTEVTQRLIEDELCLIKMDTSSAIRITHDADYRNVSASLETKAEVDITLTVKIPPAFPLEPLSFASNDDSGTFKNKHLRWLMMAQSTANREGIFQGLLLWSDNITKFFDGIEECPICYSIVHLQFNTIPSKMCKVCKHKFHTECLYKWFRNAPKAKCPLCQSLLSFNSCG</sequence>
<dbReference type="SUPFAM" id="SSF48371">
    <property type="entry name" value="ARM repeat"/>
    <property type="match status" value="1"/>
</dbReference>
<dbReference type="SMART" id="SM00184">
    <property type="entry name" value="RING"/>
    <property type="match status" value="1"/>
</dbReference>
<keyword evidence="13 15" id="KW-0862">Zinc</keyword>
<evidence type="ECO:0000256" key="3">
    <source>
        <dbReference type="ARBA" id="ARBA00004906"/>
    </source>
</evidence>